<organism evidence="2">
    <name type="scientific">Tolypiocladia glomerulata</name>
    <dbReference type="NCBI Taxonomy" id="860646"/>
    <lineage>
        <taxon>Eukaryota</taxon>
        <taxon>Rhodophyta</taxon>
        <taxon>Florideophyceae</taxon>
        <taxon>Rhodymeniophycidae</taxon>
        <taxon>Ceramiales</taxon>
        <taxon>Rhodomelaceae</taxon>
        <taxon>Polysiphonioideae</taxon>
        <taxon>Tolypiocladia</taxon>
    </lineage>
</organism>
<dbReference type="RefSeq" id="YP_009399952.1">
    <property type="nucleotide sequence ID" value="NC_035299.1"/>
</dbReference>
<keyword evidence="2" id="KW-0934">Plastid</keyword>
<proteinExistence type="predicted"/>
<sequence length="36" mass="4349">MRQLIKLFAYYISVQYFVSSEFLLFCSSIIIYSFEV</sequence>
<dbReference type="AlphaFoldDB" id="A0A1Z1MV88"/>
<evidence type="ECO:0000256" key="1">
    <source>
        <dbReference type="SAM" id="Phobius"/>
    </source>
</evidence>
<dbReference type="EMBL" id="MF101467">
    <property type="protein sequence ID" value="ARW69771.1"/>
    <property type="molecule type" value="Genomic_DNA"/>
</dbReference>
<keyword evidence="1" id="KW-1133">Transmembrane helix</keyword>
<keyword evidence="2" id="KW-0150">Chloroplast</keyword>
<gene>
    <name evidence="2" type="primary">orf36</name>
</gene>
<evidence type="ECO:0000313" key="2">
    <source>
        <dbReference type="EMBL" id="ARW69771.1"/>
    </source>
</evidence>
<keyword evidence="1" id="KW-0472">Membrane</keyword>
<accession>A0A1Z1MV88</accession>
<geneLocation type="chloroplast" evidence="2"/>
<protein>
    <submittedName>
        <fullName evidence="2">Uncharacterized protein</fullName>
    </submittedName>
</protein>
<keyword evidence="1" id="KW-0812">Transmembrane</keyword>
<dbReference type="GeneID" id="33362497"/>
<feature type="transmembrane region" description="Helical" evidence="1">
    <location>
        <begin position="7"/>
        <end position="34"/>
    </location>
</feature>
<reference evidence="2" key="1">
    <citation type="journal article" date="2017" name="J. Phycol.">
        <title>Analysis of chloroplast genomes and a supermatrix inform reclassification of the Rhodomelaceae (Rhodophyta).</title>
        <authorList>
            <person name="Diaz-Tapia P."/>
            <person name="Maggs C.A."/>
            <person name="West J.A."/>
            <person name="Verbruggen H."/>
        </authorList>
    </citation>
    <scope>NUCLEOTIDE SEQUENCE</scope>
    <source>
        <strain evidence="2">PD1825</strain>
    </source>
</reference>
<name>A0A1Z1MV88_9FLOR</name>